<feature type="transmembrane region" description="Helical" evidence="7">
    <location>
        <begin position="308"/>
        <end position="327"/>
    </location>
</feature>
<evidence type="ECO:0000256" key="1">
    <source>
        <dbReference type="ARBA" id="ARBA00004141"/>
    </source>
</evidence>
<gene>
    <name evidence="8" type="ordered locus">AALP_Aa2g027800</name>
</gene>
<name>A0A087HEY1_ARAAL</name>
<dbReference type="SUPFAM" id="SSF103473">
    <property type="entry name" value="MFS general substrate transporter"/>
    <property type="match status" value="1"/>
</dbReference>
<sequence length="400" mass="44607">MNIEAENVPMKLEGKIKAMVVCSILGVGQLVAWNTILTISDYYYKVFPEYHPSRVLTLVYQPFVVGTMLILIFMGKTNKNRKRIMTGYGIFFIGTLLLITLDLATKGEGGLSTYILLCSIVACLGIGNAHVEGAMVGELSFMCPEFIQSFFAGLGIAGAMTSALRLFTKAVFEKTPNGLRKGALLFLAFSVLIEFACMVLYICIFPKLQIVKYYYAKARSNHLEAEETNLVRLSNKDLIYQNMELAINLFLVYVLTLSIFPGFLYENTGEHDLGSWYSLVLIASYNGCDAFSRYIPLIKHLKIESRKWITGCVLMRFLFVPAFYFTAKNADQGWMIILTSILGLTNGYLTVCVLAVKPKSNYNVLETDALGNLLVSFMLGGIFAGVCLGWLWLIGTNNLF</sequence>
<dbReference type="Gramene" id="KFK40683">
    <property type="protein sequence ID" value="KFK40683"/>
    <property type="gene ID" value="AALP_AA2G027800"/>
</dbReference>
<dbReference type="OMA" id="MANAHVE"/>
<dbReference type="PANTHER" id="PTHR10332:SF71">
    <property type="entry name" value="EQUILIBRATIVE NUCLEOSIDE TRANSPORTER"/>
    <property type="match status" value="1"/>
</dbReference>
<evidence type="ECO:0000256" key="6">
    <source>
        <dbReference type="ARBA" id="ARBA00023136"/>
    </source>
</evidence>
<feature type="transmembrane region" description="Helical" evidence="7">
    <location>
        <begin position="245"/>
        <end position="264"/>
    </location>
</feature>
<evidence type="ECO:0000256" key="3">
    <source>
        <dbReference type="ARBA" id="ARBA00022448"/>
    </source>
</evidence>
<evidence type="ECO:0000313" key="8">
    <source>
        <dbReference type="EMBL" id="KFK40683.1"/>
    </source>
</evidence>
<feature type="transmembrane region" description="Helical" evidence="7">
    <location>
        <begin position="150"/>
        <end position="172"/>
    </location>
</feature>
<feature type="transmembrane region" description="Helical" evidence="7">
    <location>
        <begin position="184"/>
        <end position="204"/>
    </location>
</feature>
<accession>A0A087HEY1</accession>
<dbReference type="InterPro" id="IPR036259">
    <property type="entry name" value="MFS_trans_sf"/>
</dbReference>
<reference evidence="9" key="1">
    <citation type="journal article" date="2015" name="Nat. Plants">
        <title>Genome expansion of Arabis alpina linked with retrotransposition and reduced symmetric DNA methylation.</title>
        <authorList>
            <person name="Willing E.M."/>
            <person name="Rawat V."/>
            <person name="Mandakova T."/>
            <person name="Maumus F."/>
            <person name="James G.V."/>
            <person name="Nordstroem K.J."/>
            <person name="Becker C."/>
            <person name="Warthmann N."/>
            <person name="Chica C."/>
            <person name="Szarzynska B."/>
            <person name="Zytnicki M."/>
            <person name="Albani M.C."/>
            <person name="Kiefer C."/>
            <person name="Bergonzi S."/>
            <person name="Castaings L."/>
            <person name="Mateos J.L."/>
            <person name="Berns M.C."/>
            <person name="Bujdoso N."/>
            <person name="Piofczyk T."/>
            <person name="de Lorenzo L."/>
            <person name="Barrero-Sicilia C."/>
            <person name="Mateos I."/>
            <person name="Piednoel M."/>
            <person name="Hagmann J."/>
            <person name="Chen-Min-Tao R."/>
            <person name="Iglesias-Fernandez R."/>
            <person name="Schuster S.C."/>
            <person name="Alonso-Blanco C."/>
            <person name="Roudier F."/>
            <person name="Carbonero P."/>
            <person name="Paz-Ares J."/>
            <person name="Davis S.J."/>
            <person name="Pecinka A."/>
            <person name="Quesneville H."/>
            <person name="Colot V."/>
            <person name="Lysak M.A."/>
            <person name="Weigel D."/>
            <person name="Coupland G."/>
            <person name="Schneeberger K."/>
        </authorList>
    </citation>
    <scope>NUCLEOTIDE SEQUENCE [LARGE SCALE GENOMIC DNA]</scope>
    <source>
        <strain evidence="9">cv. Pajares</strain>
    </source>
</reference>
<dbReference type="GO" id="GO:0005337">
    <property type="term" value="F:nucleoside transmembrane transporter activity"/>
    <property type="evidence" value="ECO:0007669"/>
    <property type="project" value="InterPro"/>
</dbReference>
<feature type="transmembrane region" description="Helical" evidence="7">
    <location>
        <begin position="55"/>
        <end position="74"/>
    </location>
</feature>
<evidence type="ECO:0000256" key="5">
    <source>
        <dbReference type="ARBA" id="ARBA00022989"/>
    </source>
</evidence>
<evidence type="ECO:0008006" key="10">
    <source>
        <dbReference type="Google" id="ProtNLM"/>
    </source>
</evidence>
<dbReference type="InterPro" id="IPR002259">
    <property type="entry name" value="Eqnu_transpt"/>
</dbReference>
<evidence type="ECO:0000256" key="7">
    <source>
        <dbReference type="SAM" id="Phobius"/>
    </source>
</evidence>
<feature type="transmembrane region" description="Helical" evidence="7">
    <location>
        <begin position="20"/>
        <end position="43"/>
    </location>
</feature>
<evidence type="ECO:0000256" key="4">
    <source>
        <dbReference type="ARBA" id="ARBA00022692"/>
    </source>
</evidence>
<dbReference type="eggNOG" id="KOG1479">
    <property type="taxonomic scope" value="Eukaryota"/>
</dbReference>
<keyword evidence="3" id="KW-0813">Transport</keyword>
<dbReference type="Proteomes" id="UP000029120">
    <property type="component" value="Chromosome 2"/>
</dbReference>
<feature type="transmembrane region" description="Helical" evidence="7">
    <location>
        <begin position="333"/>
        <end position="357"/>
    </location>
</feature>
<comment type="subcellular location">
    <subcellularLocation>
        <location evidence="1">Membrane</location>
        <topology evidence="1">Multi-pass membrane protein</topology>
    </subcellularLocation>
</comment>
<protein>
    <recommendedName>
        <fullName evidence="10">Equilibrative nucleoside transporter</fullName>
    </recommendedName>
</protein>
<evidence type="ECO:0000256" key="2">
    <source>
        <dbReference type="ARBA" id="ARBA00007965"/>
    </source>
</evidence>
<dbReference type="GO" id="GO:0005886">
    <property type="term" value="C:plasma membrane"/>
    <property type="evidence" value="ECO:0007669"/>
    <property type="project" value="TreeGrafter"/>
</dbReference>
<keyword evidence="4 7" id="KW-0812">Transmembrane</keyword>
<keyword evidence="5 7" id="KW-1133">Transmembrane helix</keyword>
<feature type="transmembrane region" description="Helical" evidence="7">
    <location>
        <begin position="369"/>
        <end position="393"/>
    </location>
</feature>
<dbReference type="OrthoDB" id="1856718at2759"/>
<dbReference type="PIRSF" id="PIRSF016379">
    <property type="entry name" value="ENT"/>
    <property type="match status" value="1"/>
</dbReference>
<feature type="transmembrane region" description="Helical" evidence="7">
    <location>
        <begin position="86"/>
        <end position="105"/>
    </location>
</feature>
<comment type="similarity">
    <text evidence="2">Belongs to the SLC29A/ENT transporter (TC 2.A.57) family.</text>
</comment>
<feature type="transmembrane region" description="Helical" evidence="7">
    <location>
        <begin position="276"/>
        <end position="296"/>
    </location>
</feature>
<dbReference type="AlphaFoldDB" id="A0A087HEY1"/>
<keyword evidence="9" id="KW-1185">Reference proteome</keyword>
<keyword evidence="6 7" id="KW-0472">Membrane</keyword>
<organism evidence="8 9">
    <name type="scientific">Arabis alpina</name>
    <name type="common">Alpine rock-cress</name>
    <dbReference type="NCBI Taxonomy" id="50452"/>
    <lineage>
        <taxon>Eukaryota</taxon>
        <taxon>Viridiplantae</taxon>
        <taxon>Streptophyta</taxon>
        <taxon>Embryophyta</taxon>
        <taxon>Tracheophyta</taxon>
        <taxon>Spermatophyta</taxon>
        <taxon>Magnoliopsida</taxon>
        <taxon>eudicotyledons</taxon>
        <taxon>Gunneridae</taxon>
        <taxon>Pentapetalae</taxon>
        <taxon>rosids</taxon>
        <taxon>malvids</taxon>
        <taxon>Brassicales</taxon>
        <taxon>Brassicaceae</taxon>
        <taxon>Arabideae</taxon>
        <taxon>Arabis</taxon>
    </lineage>
</organism>
<proteinExistence type="inferred from homology"/>
<feature type="transmembrane region" description="Helical" evidence="7">
    <location>
        <begin position="111"/>
        <end position="129"/>
    </location>
</feature>
<dbReference type="Pfam" id="PF01733">
    <property type="entry name" value="Nucleoside_tran"/>
    <property type="match status" value="1"/>
</dbReference>
<evidence type="ECO:0000313" key="9">
    <source>
        <dbReference type="Proteomes" id="UP000029120"/>
    </source>
</evidence>
<dbReference type="EMBL" id="CM002870">
    <property type="protein sequence ID" value="KFK40683.1"/>
    <property type="molecule type" value="Genomic_DNA"/>
</dbReference>
<dbReference type="PANTHER" id="PTHR10332">
    <property type="entry name" value="EQUILIBRATIVE NUCLEOSIDE TRANSPORTER"/>
    <property type="match status" value="1"/>
</dbReference>